<dbReference type="RefSeq" id="WP_092077741.1">
    <property type="nucleotide sequence ID" value="NZ_FMZW01000001.1"/>
</dbReference>
<sequence length="111" mass="11994">MIRPLSQTLTELIIIAESMVTRARYASAAPIGQFNVLAAEVWAAHQRPAADGERATYGAVHIVNAIEAFHATGAEAGSPWQMEIGSGLPMLRADAFRAFSQEKAAQQETKR</sequence>
<dbReference type="Proteomes" id="UP000199245">
    <property type="component" value="Unassembled WGS sequence"/>
</dbReference>
<organism evidence="1 2">
    <name type="scientific">Bradyrhizobium brasilense</name>
    <dbReference type="NCBI Taxonomy" id="1419277"/>
    <lineage>
        <taxon>Bacteria</taxon>
        <taxon>Pseudomonadati</taxon>
        <taxon>Pseudomonadota</taxon>
        <taxon>Alphaproteobacteria</taxon>
        <taxon>Hyphomicrobiales</taxon>
        <taxon>Nitrobacteraceae</taxon>
        <taxon>Bradyrhizobium</taxon>
    </lineage>
</organism>
<dbReference type="AlphaFoldDB" id="A0A1G6IPY5"/>
<dbReference type="EMBL" id="FMZW01000001">
    <property type="protein sequence ID" value="SDC08491.1"/>
    <property type="molecule type" value="Genomic_DNA"/>
</dbReference>
<accession>A0A1G6IPY5</accession>
<evidence type="ECO:0000313" key="1">
    <source>
        <dbReference type="EMBL" id="SDC08491.1"/>
    </source>
</evidence>
<evidence type="ECO:0000313" key="2">
    <source>
        <dbReference type="Proteomes" id="UP000199245"/>
    </source>
</evidence>
<proteinExistence type="predicted"/>
<reference evidence="1 2" key="1">
    <citation type="submission" date="2016-10" db="EMBL/GenBank/DDBJ databases">
        <authorList>
            <person name="de Groot N.N."/>
        </authorList>
    </citation>
    <scope>NUCLEOTIDE SEQUENCE [LARGE SCALE GENOMIC DNA]</scope>
    <source>
        <strain evidence="1 2">R5</strain>
    </source>
</reference>
<gene>
    <name evidence="1" type="ORF">SAMN05216337_1001216</name>
</gene>
<name>A0A1G6IPY5_9BRAD</name>
<protein>
    <submittedName>
        <fullName evidence="1">Uncharacterized protein</fullName>
    </submittedName>
</protein>